<reference evidence="3 4" key="1">
    <citation type="submission" date="2017-06" db="EMBL/GenBank/DDBJ databases">
        <title>Comparative genomic analysis of Ambrosia Fusariam Clade fungi.</title>
        <authorList>
            <person name="Stajich J.E."/>
            <person name="Carrillo J."/>
            <person name="Kijimoto T."/>
            <person name="Eskalen A."/>
            <person name="O'Donnell K."/>
            <person name="Kasson M."/>
        </authorList>
    </citation>
    <scope>NUCLEOTIDE SEQUENCE [LARGE SCALE GENOMIC DNA]</scope>
    <source>
        <strain evidence="3 4">NRRL62579</strain>
    </source>
</reference>
<evidence type="ECO:0000256" key="2">
    <source>
        <dbReference type="SAM" id="Phobius"/>
    </source>
</evidence>
<evidence type="ECO:0000313" key="4">
    <source>
        <dbReference type="Proteomes" id="UP000287144"/>
    </source>
</evidence>
<keyword evidence="2" id="KW-0812">Transmembrane</keyword>
<dbReference type="Proteomes" id="UP000287144">
    <property type="component" value="Unassembled WGS sequence"/>
</dbReference>
<feature type="compositionally biased region" description="Polar residues" evidence="1">
    <location>
        <begin position="1"/>
        <end position="15"/>
    </location>
</feature>
<sequence>MTVAAPSTTGITTSGDAPQQPQTPDQDASLRPETSDGDASSQRTVVVDEPPPNPKDTVEGCGYPPIEDPVDPARILTPIDLRNQRIIFLGIIVLINICMTITAFFGKKSKLIFVTILFIKSKDFLSAILSPLGMMATAIYQKIRPPKEVEQLWILSLIPAYSESEEQIVKTIYSLRDNGVEPHRQVMVVILDGNPRDVKSHMTRVVSGFERPYVSLKWKKGCLRILAGFMMDVPVIVIEKVKNAGKKDSLILCHDLFNYARDNSPLYTKLLRKEIWENVLPALTEGEKVYRF</sequence>
<feature type="transmembrane region" description="Helical" evidence="2">
    <location>
        <begin position="86"/>
        <end position="105"/>
    </location>
</feature>
<comment type="caution">
    <text evidence="3">The sequence shown here is derived from an EMBL/GenBank/DDBJ whole genome shotgun (WGS) entry which is preliminary data.</text>
</comment>
<organism evidence="3 4">
    <name type="scientific">Fusarium oligoseptatum</name>
    <dbReference type="NCBI Taxonomy" id="2604345"/>
    <lineage>
        <taxon>Eukaryota</taxon>
        <taxon>Fungi</taxon>
        <taxon>Dikarya</taxon>
        <taxon>Ascomycota</taxon>
        <taxon>Pezizomycotina</taxon>
        <taxon>Sordariomycetes</taxon>
        <taxon>Hypocreomycetidae</taxon>
        <taxon>Hypocreales</taxon>
        <taxon>Nectriaceae</taxon>
        <taxon>Fusarium</taxon>
        <taxon>Fusarium solani species complex</taxon>
    </lineage>
</organism>
<evidence type="ECO:0000313" key="3">
    <source>
        <dbReference type="EMBL" id="RSM04043.1"/>
    </source>
</evidence>
<evidence type="ECO:0008006" key="5">
    <source>
        <dbReference type="Google" id="ProtNLM"/>
    </source>
</evidence>
<accession>A0A428TPQ2</accession>
<dbReference type="AlphaFoldDB" id="A0A428TPQ2"/>
<keyword evidence="2" id="KW-0472">Membrane</keyword>
<proteinExistence type="predicted"/>
<name>A0A428TPQ2_9HYPO</name>
<evidence type="ECO:0000256" key="1">
    <source>
        <dbReference type="SAM" id="MobiDB-lite"/>
    </source>
</evidence>
<keyword evidence="2" id="KW-1133">Transmembrane helix</keyword>
<feature type="region of interest" description="Disordered" evidence="1">
    <location>
        <begin position="1"/>
        <end position="64"/>
    </location>
</feature>
<dbReference type="EMBL" id="NKCK01000062">
    <property type="protein sequence ID" value="RSM04043.1"/>
    <property type="molecule type" value="Genomic_DNA"/>
</dbReference>
<feature type="compositionally biased region" description="Low complexity" evidence="1">
    <location>
        <begin position="16"/>
        <end position="27"/>
    </location>
</feature>
<gene>
    <name evidence="3" type="ORF">CEP52_007029</name>
</gene>
<dbReference type="STRING" id="1325735.A0A428TPQ2"/>
<keyword evidence="4" id="KW-1185">Reference proteome</keyword>
<protein>
    <recommendedName>
        <fullName evidence="5">Chitin synthase</fullName>
    </recommendedName>
</protein>